<organism evidence="3 4">
    <name type="scientific">Rangifer tarandus platyrhynchus</name>
    <name type="common">Svalbard reindeer</name>
    <dbReference type="NCBI Taxonomy" id="3082113"/>
    <lineage>
        <taxon>Eukaryota</taxon>
        <taxon>Metazoa</taxon>
        <taxon>Chordata</taxon>
        <taxon>Craniata</taxon>
        <taxon>Vertebrata</taxon>
        <taxon>Euteleostomi</taxon>
        <taxon>Mammalia</taxon>
        <taxon>Eutheria</taxon>
        <taxon>Laurasiatheria</taxon>
        <taxon>Artiodactyla</taxon>
        <taxon>Ruminantia</taxon>
        <taxon>Pecora</taxon>
        <taxon>Cervidae</taxon>
        <taxon>Odocoileinae</taxon>
        <taxon>Rangifer</taxon>
    </lineage>
</organism>
<keyword evidence="2" id="KW-1133">Transmembrane helix</keyword>
<protein>
    <recommendedName>
        <fullName evidence="5">Transmembrane protein</fullName>
    </recommendedName>
</protein>
<keyword evidence="2" id="KW-0472">Membrane</keyword>
<evidence type="ECO:0008006" key="5">
    <source>
        <dbReference type="Google" id="ProtNLM"/>
    </source>
</evidence>
<feature type="compositionally biased region" description="Polar residues" evidence="1">
    <location>
        <begin position="367"/>
        <end position="380"/>
    </location>
</feature>
<keyword evidence="2" id="KW-0812">Transmembrane</keyword>
<accession>A0ABN8XJJ0</accession>
<evidence type="ECO:0000313" key="3">
    <source>
        <dbReference type="EMBL" id="CAI9149575.1"/>
    </source>
</evidence>
<evidence type="ECO:0000256" key="1">
    <source>
        <dbReference type="SAM" id="MobiDB-lite"/>
    </source>
</evidence>
<sequence>MASMQRVSLPGHKAHSFKDPEAPSVRDTGRQKRRTSTFVLALLAHQRAISGCRDVSGDAGIRRTVSNWRPFLIGSSSVGLVLFLFLAQQWIVKGALCAPGSMSAIARARSKAGIELTSPGARRLAERDTEDDDTGHFESIEEEPASWLRAPATGVKRTPCARRRSADEELATRPHLMCGCVGCNIGEPLSVHACTPVEASTCATSCVGLYASSLRPDVSTTVVVCFLRKPHYQLLPLGRHGTSQPLRVLGSERVEKATSSARGIAPRGEVWYYCSTQGSTDRALLLETHPACFLCGGSQRLREEVQVLHQERIATHEENNARGAALVGVNEQRTRVASCAGTSGSASRPKDQIRHMLYLVEGAFATQHTQRTQPESVRTLSSHREQASTAAANDCAVDESAPTGGPLLYTDKTYGG</sequence>
<feature type="region of interest" description="Disordered" evidence="1">
    <location>
        <begin position="1"/>
        <end position="32"/>
    </location>
</feature>
<comment type="caution">
    <text evidence="3">The sequence shown here is derived from an EMBL/GenBank/DDBJ whole genome shotgun (WGS) entry which is preliminary data.</text>
</comment>
<feature type="transmembrane region" description="Helical" evidence="2">
    <location>
        <begin position="71"/>
        <end position="91"/>
    </location>
</feature>
<reference evidence="3" key="1">
    <citation type="submission" date="2023-04" db="EMBL/GenBank/DDBJ databases">
        <authorList>
            <consortium name="ELIXIR-Norway"/>
        </authorList>
    </citation>
    <scope>NUCLEOTIDE SEQUENCE [LARGE SCALE GENOMIC DNA]</scope>
</reference>
<keyword evidence="4" id="KW-1185">Reference proteome</keyword>
<name>A0ABN8XJJ0_RANTA</name>
<evidence type="ECO:0000313" key="4">
    <source>
        <dbReference type="Proteomes" id="UP001176941"/>
    </source>
</evidence>
<evidence type="ECO:0000256" key="2">
    <source>
        <dbReference type="SAM" id="Phobius"/>
    </source>
</evidence>
<proteinExistence type="predicted"/>
<gene>
    <name evidence="3" type="ORF">MRATA1EN1_LOCUS31193</name>
</gene>
<feature type="region of interest" description="Disordered" evidence="1">
    <location>
        <begin position="367"/>
        <end position="416"/>
    </location>
</feature>
<dbReference type="EMBL" id="CATKSN020000433">
    <property type="protein sequence ID" value="CAI9149575.1"/>
    <property type="molecule type" value="Genomic_DNA"/>
</dbReference>
<dbReference type="Proteomes" id="UP001176941">
    <property type="component" value="Unassembled WGS sequence"/>
</dbReference>